<dbReference type="EMBL" id="APWK03000020">
    <property type="protein sequence ID" value="PHH54750.1"/>
    <property type="molecule type" value="Genomic_DNA"/>
</dbReference>
<dbReference type="AlphaFoldDB" id="A0A2C5XDD8"/>
<dbReference type="InterPro" id="IPR029021">
    <property type="entry name" value="Prot-tyrosine_phosphatase-like"/>
</dbReference>
<dbReference type="OrthoDB" id="2017893at2759"/>
<feature type="compositionally biased region" description="Low complexity" evidence="5">
    <location>
        <begin position="67"/>
        <end position="95"/>
    </location>
</feature>
<dbReference type="PANTHER" id="PTHR45848:SF4">
    <property type="entry name" value="DUAL SPECIFICITY PROTEIN PHOSPHATASE 12"/>
    <property type="match status" value="1"/>
</dbReference>
<feature type="region of interest" description="Disordered" evidence="5">
    <location>
        <begin position="200"/>
        <end position="305"/>
    </location>
</feature>
<feature type="region of interest" description="Disordered" evidence="5">
    <location>
        <begin position="21"/>
        <end position="108"/>
    </location>
</feature>
<feature type="compositionally biased region" description="Low complexity" evidence="5">
    <location>
        <begin position="287"/>
        <end position="305"/>
    </location>
</feature>
<dbReference type="SUPFAM" id="SSF52799">
    <property type="entry name" value="(Phosphotyrosine protein) phosphatases II"/>
    <property type="match status" value="1"/>
</dbReference>
<dbReference type="PROSITE" id="PS50056">
    <property type="entry name" value="TYR_PHOSPHATASE_2"/>
    <property type="match status" value="1"/>
</dbReference>
<feature type="compositionally biased region" description="Low complexity" evidence="5">
    <location>
        <begin position="269"/>
        <end position="280"/>
    </location>
</feature>
<reference evidence="7 8" key="2">
    <citation type="journal article" date="2013" name="IMA Fungus">
        <title>IMA Genome-F 1: Ceratocystis fimbriata: Draft nuclear genome sequence for the plant pathogen, Ceratocystis fimbriata.</title>
        <authorList>
            <person name="Wilken P.M."/>
            <person name="Steenkamp E.T."/>
            <person name="Wingfield M.J."/>
            <person name="de Beer Z.W."/>
            <person name="Wingfield B.D."/>
        </authorList>
    </citation>
    <scope>NUCLEOTIDE SEQUENCE [LARGE SCALE GENOMIC DNA]</scope>
    <source>
        <strain evidence="7 8">CBS 114723</strain>
    </source>
</reference>
<feature type="region of interest" description="Disordered" evidence="5">
    <location>
        <begin position="449"/>
        <end position="475"/>
    </location>
</feature>
<feature type="domain" description="Tyrosine specific protein phosphatases" evidence="6">
    <location>
        <begin position="291"/>
        <end position="359"/>
    </location>
</feature>
<evidence type="ECO:0000259" key="6">
    <source>
        <dbReference type="PROSITE" id="PS50056"/>
    </source>
</evidence>
<keyword evidence="8" id="KW-1185">Reference proteome</keyword>
<dbReference type="GO" id="GO:0008138">
    <property type="term" value="F:protein tyrosine/serine/threonine phosphatase activity"/>
    <property type="evidence" value="ECO:0007669"/>
    <property type="project" value="TreeGrafter"/>
</dbReference>
<evidence type="ECO:0000256" key="3">
    <source>
        <dbReference type="ARBA" id="ARBA00022801"/>
    </source>
</evidence>
<proteinExistence type="inferred from homology"/>
<evidence type="ECO:0000256" key="4">
    <source>
        <dbReference type="ARBA" id="ARBA00022912"/>
    </source>
</evidence>
<evidence type="ECO:0000256" key="1">
    <source>
        <dbReference type="ARBA" id="ARBA00008601"/>
    </source>
</evidence>
<dbReference type="STRING" id="1035309.A0A2C5XDD8"/>
<gene>
    <name evidence="7" type="primary">yvh1</name>
    <name evidence="7" type="ORF">CFIMG_002520RA</name>
</gene>
<feature type="compositionally biased region" description="Basic and acidic residues" evidence="5">
    <location>
        <begin position="248"/>
        <end position="263"/>
    </location>
</feature>
<dbReference type="GO" id="GO:0005634">
    <property type="term" value="C:nucleus"/>
    <property type="evidence" value="ECO:0007669"/>
    <property type="project" value="TreeGrafter"/>
</dbReference>
<comment type="similarity">
    <text evidence="1">Belongs to the protein-tyrosine phosphatase family. Non-receptor class dual specificity subfamily.</text>
</comment>
<keyword evidence="4" id="KW-0904">Protein phosphatase</keyword>
<evidence type="ECO:0000256" key="5">
    <source>
        <dbReference type="SAM" id="MobiDB-lite"/>
    </source>
</evidence>
<dbReference type="PANTHER" id="PTHR45848">
    <property type="entry name" value="DUAL SPECIFICITY PROTEIN PHOSPHATASE 12 FAMILY MEMBER"/>
    <property type="match status" value="1"/>
</dbReference>
<reference evidence="7 8" key="1">
    <citation type="journal article" date="2013" name="Fungal Biol.">
        <title>Analysis of microsatellite markers in the genome of the plant pathogen Ceratocystis fimbriata.</title>
        <authorList>
            <person name="Simpson M.C."/>
            <person name="Wilken P.M."/>
            <person name="Coetzee M.P."/>
            <person name="Wingfield M.J."/>
            <person name="Wingfield B.D."/>
        </authorList>
    </citation>
    <scope>NUCLEOTIDE SEQUENCE [LARGE SCALE GENOMIC DNA]</scope>
    <source>
        <strain evidence="7 8">CBS 114723</strain>
    </source>
</reference>
<organism evidence="7 8">
    <name type="scientific">Ceratocystis fimbriata CBS 114723</name>
    <dbReference type="NCBI Taxonomy" id="1035309"/>
    <lineage>
        <taxon>Eukaryota</taxon>
        <taxon>Fungi</taxon>
        <taxon>Dikarya</taxon>
        <taxon>Ascomycota</taxon>
        <taxon>Pezizomycotina</taxon>
        <taxon>Sordariomycetes</taxon>
        <taxon>Hypocreomycetidae</taxon>
        <taxon>Microascales</taxon>
        <taxon>Ceratocystidaceae</taxon>
        <taxon>Ceratocystis</taxon>
    </lineage>
</organism>
<feature type="compositionally biased region" description="Pro residues" evidence="5">
    <location>
        <begin position="233"/>
        <end position="247"/>
    </location>
</feature>
<name>A0A2C5XDD8_9PEZI</name>
<dbReference type="InterPro" id="IPR020422">
    <property type="entry name" value="TYR_PHOSPHATASE_DUAL_dom"/>
</dbReference>
<comment type="caution">
    <text evidence="7">The sequence shown here is derived from an EMBL/GenBank/DDBJ whole genome shotgun (WGS) entry which is preliminary data.</text>
</comment>
<dbReference type="GO" id="GO:0004725">
    <property type="term" value="F:protein tyrosine phosphatase activity"/>
    <property type="evidence" value="ECO:0007669"/>
    <property type="project" value="UniProtKB-EC"/>
</dbReference>
<dbReference type="Gene3D" id="3.90.190.10">
    <property type="entry name" value="Protein tyrosine phosphatase superfamily"/>
    <property type="match status" value="1"/>
</dbReference>
<protein>
    <recommendedName>
        <fullName evidence="2">protein-tyrosine-phosphatase</fullName>
        <ecNumber evidence="2">3.1.3.48</ecNumber>
    </recommendedName>
</protein>
<sequence length="600" mass="66488">MDDDPLAKSLKTQRLSFINRLSELQREAQSDPVTRPRAPGVPINGDLPEDPEEDDPSARSGPDFRTRTTTATTTTTAFPPSPSSSATPHSPSSLSHDFGPELDGEDEFRNKPRERLDRALSFMALNRIPGDAEIYVGGVFALKRPQALKDHGITHILTVLGNMMDGVVPTDVYKHHVIEIDDMDDEDILIHLPKAIRFIDDALNPPHPPSPPTTTTTTTTAKPLQTQETKPTSLPPSPSPPRAPTPKPEVEESITDRADREAAEMVLGSRPPRTSASAATPAPPTTPVAEPESPPEVEATAKPNAPAPRRNAVYVHCAMGKSRSVTVVCAYLMWKYPEYFGLSAVVALDPARKILRRRRGHDAMLDAIDWVRRGRDIADPNPGFREQLAMWWEMACPEDVESHPIYRKWAFRREVDASVACGMAPTILRFEDEEDAAALARLELAEDEDDLDLDADGNPRATGAAGTSAKPPQQPSLRCKMCRRTLVTTPFIVSTDHQNPFAPEGANPDVPCQHYFIEPLSWMRETLQAGELEGRLLCPNKRCTSAVGRYSWKGFRCSCSEWVTPAFSLQKSRVDEVKELPIGQRMRELGIRRPPRRQNL</sequence>
<dbReference type="InterPro" id="IPR000387">
    <property type="entry name" value="Tyr_Pase_dom"/>
</dbReference>
<keyword evidence="3" id="KW-0378">Hydrolase</keyword>
<dbReference type="Proteomes" id="UP000222788">
    <property type="component" value="Unassembled WGS sequence"/>
</dbReference>
<evidence type="ECO:0000313" key="7">
    <source>
        <dbReference type="EMBL" id="PHH54750.1"/>
    </source>
</evidence>
<dbReference type="SMART" id="SM00195">
    <property type="entry name" value="DSPc"/>
    <property type="match status" value="1"/>
</dbReference>
<dbReference type="EC" id="3.1.3.48" evidence="2"/>
<evidence type="ECO:0000313" key="8">
    <source>
        <dbReference type="Proteomes" id="UP000222788"/>
    </source>
</evidence>
<evidence type="ECO:0000256" key="2">
    <source>
        <dbReference type="ARBA" id="ARBA00013064"/>
    </source>
</evidence>
<accession>A0A2C5XDD8</accession>